<keyword evidence="6" id="KW-0663">Pyridoxal phosphate</keyword>
<comment type="catalytic activity">
    <reaction evidence="9">
        <text>(1S,2R)-1-C-(indol-3-yl)glycerol 3-phosphate + L-serine = D-glyceraldehyde 3-phosphate + L-tryptophan + H2O</text>
        <dbReference type="Rhea" id="RHEA:10532"/>
        <dbReference type="ChEBI" id="CHEBI:15377"/>
        <dbReference type="ChEBI" id="CHEBI:33384"/>
        <dbReference type="ChEBI" id="CHEBI:57912"/>
        <dbReference type="ChEBI" id="CHEBI:58866"/>
        <dbReference type="ChEBI" id="CHEBI:59776"/>
        <dbReference type="EC" id="4.2.1.20"/>
    </reaction>
</comment>
<dbReference type="Gene3D" id="3.40.50.1100">
    <property type="match status" value="1"/>
</dbReference>
<dbReference type="HOGENOM" id="CLU_877495_0_0_1"/>
<evidence type="ECO:0000256" key="6">
    <source>
        <dbReference type="ARBA" id="ARBA00022898"/>
    </source>
</evidence>
<evidence type="ECO:0000256" key="3">
    <source>
        <dbReference type="ARBA" id="ARBA00012043"/>
    </source>
</evidence>
<keyword evidence="11" id="KW-1185">Reference proteome</keyword>
<comment type="pathway">
    <text evidence="2">Amino-acid biosynthesis; L-tryptophan biosynthesis; L-tryptophan from chorismate: step 5/5.</text>
</comment>
<dbReference type="SUPFAM" id="SSF53686">
    <property type="entry name" value="Tryptophan synthase beta subunit-like PLP-dependent enzymes"/>
    <property type="match status" value="1"/>
</dbReference>
<dbReference type="GO" id="GO:0005737">
    <property type="term" value="C:cytoplasm"/>
    <property type="evidence" value="ECO:0007669"/>
    <property type="project" value="TreeGrafter"/>
</dbReference>
<evidence type="ECO:0000256" key="8">
    <source>
        <dbReference type="ARBA" id="ARBA00023239"/>
    </source>
</evidence>
<evidence type="ECO:0000256" key="4">
    <source>
        <dbReference type="ARBA" id="ARBA00022605"/>
    </source>
</evidence>
<protein>
    <recommendedName>
        <fullName evidence="3">tryptophan synthase</fullName>
        <ecNumber evidence="3">4.2.1.20</ecNumber>
    </recommendedName>
</protein>
<accession>A0A0C3KN39</accession>
<dbReference type="GO" id="GO:0004834">
    <property type="term" value="F:tryptophan synthase activity"/>
    <property type="evidence" value="ECO:0007669"/>
    <property type="project" value="UniProtKB-EC"/>
</dbReference>
<dbReference type="Gene3D" id="3.20.20.70">
    <property type="entry name" value="Aldolase class I"/>
    <property type="match status" value="1"/>
</dbReference>
<evidence type="ECO:0000256" key="7">
    <source>
        <dbReference type="ARBA" id="ARBA00023141"/>
    </source>
</evidence>
<dbReference type="PANTHER" id="PTHR48077">
    <property type="entry name" value="TRYPTOPHAN SYNTHASE-RELATED"/>
    <property type="match status" value="1"/>
</dbReference>
<dbReference type="UniPathway" id="UPA00035">
    <property type="reaction ID" value="UER00044"/>
</dbReference>
<dbReference type="EMBL" id="KN831950">
    <property type="protein sequence ID" value="KIO11007.1"/>
    <property type="molecule type" value="Genomic_DNA"/>
</dbReference>
<reference evidence="10 11" key="1">
    <citation type="submission" date="2014-04" db="EMBL/GenBank/DDBJ databases">
        <authorList>
            <consortium name="DOE Joint Genome Institute"/>
            <person name="Kuo A."/>
            <person name="Kohler A."/>
            <person name="Costa M.D."/>
            <person name="Nagy L.G."/>
            <person name="Floudas D."/>
            <person name="Copeland A."/>
            <person name="Barry K.W."/>
            <person name="Cichocki N."/>
            <person name="Veneault-Fourrey C."/>
            <person name="LaButti K."/>
            <person name="Lindquist E.A."/>
            <person name="Lipzen A."/>
            <person name="Lundell T."/>
            <person name="Morin E."/>
            <person name="Murat C."/>
            <person name="Sun H."/>
            <person name="Tunlid A."/>
            <person name="Henrissat B."/>
            <person name="Grigoriev I.V."/>
            <person name="Hibbett D.S."/>
            <person name="Martin F."/>
            <person name="Nordberg H.P."/>
            <person name="Cantor M.N."/>
            <person name="Hua S.X."/>
        </authorList>
    </citation>
    <scope>NUCLEOTIDE SEQUENCE [LARGE SCALE GENOMIC DNA]</scope>
    <source>
        <strain evidence="10 11">Marx 270</strain>
    </source>
</reference>
<sequence>MQTRRYRSTRVASLRWGPSSLPLKGSWPAKFSIPSFVSAIHFDAVVVKLYFAESLTNSANGAQIWWKRGDLNRSGSHQINYELAMCLKTYRVIADLGAGAENATRQVLNIFHMKMLVVEVVSVEIDSKTLKEAVSDAMGDWDANLATTHFLIGSIINSHSFIYVVSRMGSTGSSVQGFVNSEFPDIIARICKHAFIPLAVGFGVATQVHFDAVVEAGAHGVVVGSGIVYLIKEAPAGQVPQVVENFCRGLKGSSPSNSSTAGVQSSQYHYPVVAAISRPTGMRLLLPRFGQYVPEALFDCLIELEEAHNATQNDPMF</sequence>
<dbReference type="OrthoDB" id="2709359at2759"/>
<dbReference type="PANTHER" id="PTHR48077:SF3">
    <property type="entry name" value="TRYPTOPHAN SYNTHASE"/>
    <property type="match status" value="1"/>
</dbReference>
<dbReference type="InterPro" id="IPR011060">
    <property type="entry name" value="RibuloseP-bd_barrel"/>
</dbReference>
<dbReference type="InterPro" id="IPR036052">
    <property type="entry name" value="TrpB-like_PALP_sf"/>
</dbReference>
<dbReference type="SUPFAM" id="SSF51366">
    <property type="entry name" value="Ribulose-phoshate binding barrel"/>
    <property type="match status" value="1"/>
</dbReference>
<comment type="cofactor">
    <cofactor evidence="1">
        <name>pyridoxal 5'-phosphate</name>
        <dbReference type="ChEBI" id="CHEBI:597326"/>
    </cofactor>
</comment>
<dbReference type="EC" id="4.2.1.20" evidence="3"/>
<evidence type="ECO:0000313" key="11">
    <source>
        <dbReference type="Proteomes" id="UP000054217"/>
    </source>
</evidence>
<dbReference type="Pfam" id="PF00290">
    <property type="entry name" value="Trp_syntA"/>
    <property type="match status" value="1"/>
</dbReference>
<evidence type="ECO:0000256" key="1">
    <source>
        <dbReference type="ARBA" id="ARBA00001933"/>
    </source>
</evidence>
<keyword evidence="8" id="KW-0456">Lyase</keyword>
<gene>
    <name evidence="10" type="ORF">M404DRAFT_20541</name>
</gene>
<evidence type="ECO:0000256" key="9">
    <source>
        <dbReference type="ARBA" id="ARBA00049047"/>
    </source>
</evidence>
<keyword evidence="5" id="KW-0822">Tryptophan biosynthesis</keyword>
<dbReference type="InterPro" id="IPR002028">
    <property type="entry name" value="Trp_synthase_suA"/>
</dbReference>
<evidence type="ECO:0000313" key="10">
    <source>
        <dbReference type="EMBL" id="KIO11007.1"/>
    </source>
</evidence>
<dbReference type="AlphaFoldDB" id="A0A0C3KN39"/>
<keyword evidence="4" id="KW-0028">Amino-acid biosynthesis</keyword>
<proteinExistence type="predicted"/>
<reference evidence="11" key="2">
    <citation type="submission" date="2015-01" db="EMBL/GenBank/DDBJ databases">
        <title>Evolutionary Origins and Diversification of the Mycorrhizal Mutualists.</title>
        <authorList>
            <consortium name="DOE Joint Genome Institute"/>
            <consortium name="Mycorrhizal Genomics Consortium"/>
            <person name="Kohler A."/>
            <person name="Kuo A."/>
            <person name="Nagy L.G."/>
            <person name="Floudas D."/>
            <person name="Copeland A."/>
            <person name="Barry K.W."/>
            <person name="Cichocki N."/>
            <person name="Veneault-Fourrey C."/>
            <person name="LaButti K."/>
            <person name="Lindquist E.A."/>
            <person name="Lipzen A."/>
            <person name="Lundell T."/>
            <person name="Morin E."/>
            <person name="Murat C."/>
            <person name="Riley R."/>
            <person name="Ohm R."/>
            <person name="Sun H."/>
            <person name="Tunlid A."/>
            <person name="Henrissat B."/>
            <person name="Grigoriev I.V."/>
            <person name="Hibbett D.S."/>
            <person name="Martin F."/>
        </authorList>
    </citation>
    <scope>NUCLEOTIDE SEQUENCE [LARGE SCALE GENOMIC DNA]</scope>
    <source>
        <strain evidence="11">Marx 270</strain>
    </source>
</reference>
<dbReference type="InParanoid" id="A0A0C3KN39"/>
<dbReference type="Proteomes" id="UP000054217">
    <property type="component" value="Unassembled WGS sequence"/>
</dbReference>
<name>A0A0C3KN39_PISTI</name>
<evidence type="ECO:0000256" key="2">
    <source>
        <dbReference type="ARBA" id="ARBA00004733"/>
    </source>
</evidence>
<keyword evidence="7" id="KW-0057">Aromatic amino acid biosynthesis</keyword>
<dbReference type="STRING" id="870435.A0A0C3KN39"/>
<evidence type="ECO:0000256" key="5">
    <source>
        <dbReference type="ARBA" id="ARBA00022822"/>
    </source>
</evidence>
<dbReference type="InterPro" id="IPR023026">
    <property type="entry name" value="Trp_synth_beta/beta-like"/>
</dbReference>
<organism evidence="10 11">
    <name type="scientific">Pisolithus tinctorius Marx 270</name>
    <dbReference type="NCBI Taxonomy" id="870435"/>
    <lineage>
        <taxon>Eukaryota</taxon>
        <taxon>Fungi</taxon>
        <taxon>Dikarya</taxon>
        <taxon>Basidiomycota</taxon>
        <taxon>Agaricomycotina</taxon>
        <taxon>Agaricomycetes</taxon>
        <taxon>Agaricomycetidae</taxon>
        <taxon>Boletales</taxon>
        <taxon>Sclerodermatineae</taxon>
        <taxon>Pisolithaceae</taxon>
        <taxon>Pisolithus</taxon>
    </lineage>
</organism>
<dbReference type="InterPro" id="IPR013785">
    <property type="entry name" value="Aldolase_TIM"/>
</dbReference>